<evidence type="ECO:0000313" key="3">
    <source>
        <dbReference type="Proteomes" id="UP001549122"/>
    </source>
</evidence>
<proteinExistence type="predicted"/>
<dbReference type="Pfam" id="PF13480">
    <property type="entry name" value="Acetyltransf_6"/>
    <property type="match status" value="1"/>
</dbReference>
<protein>
    <recommendedName>
        <fullName evidence="1">BioF2-like acetyltransferase domain-containing protein</fullName>
    </recommendedName>
</protein>
<dbReference type="InterPro" id="IPR003447">
    <property type="entry name" value="FEMABX"/>
</dbReference>
<accession>A0ABV2FG48</accession>
<comment type="caution">
    <text evidence="2">The sequence shown here is derived from an EMBL/GenBank/DDBJ whole genome shotgun (WGS) entry which is preliminary data.</text>
</comment>
<dbReference type="EMBL" id="JBEPLO010000005">
    <property type="protein sequence ID" value="MET3557544.1"/>
    <property type="molecule type" value="Genomic_DNA"/>
</dbReference>
<keyword evidence="3" id="KW-1185">Reference proteome</keyword>
<sequence>MLDIYFTREYGKVHESIESGSSEFWELDCEYGKIIYSFIKREIESDLDEIYYDLITPYGFGGPLIVEEKDREKLLLTFESEFSRYCRDNNIVSEFVRFHPIVNNAIDFKEIYHPIYMRKTVGTSTKAELDRPFEREFNSNSRRLARKAERLGLKTRITVNPSNIDDFLDLYYSTMDRNGASDFYYFEKSYFNHCQELFGNQVLIIEVIYENEVISAGYYFISNGVLHGHLLGTRSEYLKMNPVYLLERDLSDWAYENSIEVIHHGGGLTNADDDPLFLFKKNFTRQTLFDFYIAKKIHQPDIYEKLCQLKGVSVDELFFPAYRK</sequence>
<dbReference type="PROSITE" id="PS51191">
    <property type="entry name" value="FEMABX"/>
    <property type="match status" value="1"/>
</dbReference>
<organism evidence="2 3">
    <name type="scientific">Streptococcus rupicaprae</name>
    <dbReference type="NCBI Taxonomy" id="759619"/>
    <lineage>
        <taxon>Bacteria</taxon>
        <taxon>Bacillati</taxon>
        <taxon>Bacillota</taxon>
        <taxon>Bacilli</taxon>
        <taxon>Lactobacillales</taxon>
        <taxon>Streptococcaceae</taxon>
        <taxon>Streptococcus</taxon>
    </lineage>
</organism>
<gene>
    <name evidence="2" type="ORF">ABID29_000654</name>
</gene>
<evidence type="ECO:0000313" key="2">
    <source>
        <dbReference type="EMBL" id="MET3557544.1"/>
    </source>
</evidence>
<name>A0ABV2FG48_9STRE</name>
<reference evidence="2 3" key="1">
    <citation type="submission" date="2024-06" db="EMBL/GenBank/DDBJ databases">
        <title>Genomic Encyclopedia of Type Strains, Phase IV (KMG-IV): sequencing the most valuable type-strain genomes for metagenomic binning, comparative biology and taxonomic classification.</title>
        <authorList>
            <person name="Goeker M."/>
        </authorList>
    </citation>
    <scope>NUCLEOTIDE SEQUENCE [LARGE SCALE GENOMIC DNA]</scope>
    <source>
        <strain evidence="2 3">DSM 28303</strain>
    </source>
</reference>
<dbReference type="RefSeq" id="WP_354364364.1">
    <property type="nucleotide sequence ID" value="NZ_JBEPLO010000005.1"/>
</dbReference>
<dbReference type="SUPFAM" id="SSF55729">
    <property type="entry name" value="Acyl-CoA N-acyltransferases (Nat)"/>
    <property type="match status" value="1"/>
</dbReference>
<feature type="domain" description="BioF2-like acetyltransferase" evidence="1">
    <location>
        <begin position="138"/>
        <end position="267"/>
    </location>
</feature>
<evidence type="ECO:0000259" key="1">
    <source>
        <dbReference type="Pfam" id="PF13480"/>
    </source>
</evidence>
<dbReference type="Gene3D" id="3.40.630.30">
    <property type="match status" value="1"/>
</dbReference>
<dbReference type="InterPro" id="IPR038740">
    <property type="entry name" value="BioF2-like_GNAT_dom"/>
</dbReference>
<dbReference type="InterPro" id="IPR016181">
    <property type="entry name" value="Acyl_CoA_acyltransferase"/>
</dbReference>
<dbReference type="Proteomes" id="UP001549122">
    <property type="component" value="Unassembled WGS sequence"/>
</dbReference>